<dbReference type="EMBL" id="RAUE01000033">
    <property type="protein sequence ID" value="MBA0313192.1"/>
    <property type="molecule type" value="Genomic_DNA"/>
</dbReference>
<evidence type="ECO:0000313" key="2">
    <source>
        <dbReference type="Proteomes" id="UP000822271"/>
    </source>
</evidence>
<evidence type="ECO:0000313" key="1">
    <source>
        <dbReference type="EMBL" id="MBA0313192.1"/>
    </source>
</evidence>
<sequence>MHPPNAFRIHSILPLLALNGAIIRVEQVRSTCKNCGLRSSMFEEAGFQIGSKGTTLTCPACGSSGLMDEMEIWHHWLDQCRRERLLAQFDPTPDDPLDIEELK</sequence>
<reference evidence="1" key="1">
    <citation type="submission" date="2018-09" db="EMBL/GenBank/DDBJ databases">
        <authorList>
            <person name="Groschel M."/>
            <person name="Kohl T."/>
            <person name="Conchillo-Sole O."/>
            <person name="Mamat U."/>
            <person name="Yero D."/>
            <person name="Niemann S."/>
            <person name="Daura X."/>
            <person name="Gibert I."/>
        </authorList>
    </citation>
    <scope>NUCLEOTIDE SEQUENCE</scope>
    <source>
        <strain evidence="1">OG156</strain>
    </source>
</reference>
<proteinExistence type="predicted"/>
<dbReference type="Proteomes" id="UP000822271">
    <property type="component" value="Unassembled WGS sequence"/>
</dbReference>
<name>A0AAW3S9W8_STEMA</name>
<protein>
    <submittedName>
        <fullName evidence="1">Uncharacterized protein</fullName>
    </submittedName>
</protein>
<reference evidence="1" key="2">
    <citation type="journal article" date="2020" name="Front. Microbiol.">
        <title>Genetic Variants of the DSF Quorum Sensing System in Stenotrophomonas maltophilia Influence Virulence and Resistance Phenotypes Among Genotypically Diverse Clinical Isolates.</title>
        <authorList>
            <person name="Yero D."/>
            <person name="Huedo P."/>
            <person name="Conchillo-Sole O."/>
            <person name="Martinez-Servat S."/>
            <person name="Mamat U."/>
            <person name="Coves X."/>
            <person name="Llanas F."/>
            <person name="Roca I."/>
            <person name="Vila J."/>
            <person name="Schaible U.E."/>
            <person name="Daura X."/>
            <person name="Gibert I."/>
        </authorList>
    </citation>
    <scope>NUCLEOTIDE SEQUENCE</scope>
    <source>
        <strain evidence="1">OG156</strain>
    </source>
</reference>
<dbReference type="RefSeq" id="WP_180849177.1">
    <property type="nucleotide sequence ID" value="NZ_JAXAYW010000010.1"/>
</dbReference>
<gene>
    <name evidence="1" type="ORF">D7Y33_19640</name>
</gene>
<dbReference type="AlphaFoldDB" id="A0AAW3S9W8"/>
<accession>A0AAW3S9W8</accession>
<comment type="caution">
    <text evidence="1">The sequence shown here is derived from an EMBL/GenBank/DDBJ whole genome shotgun (WGS) entry which is preliminary data.</text>
</comment>
<organism evidence="1 2">
    <name type="scientific">Stenotrophomonas maltophilia</name>
    <name type="common">Pseudomonas maltophilia</name>
    <name type="synonym">Xanthomonas maltophilia</name>
    <dbReference type="NCBI Taxonomy" id="40324"/>
    <lineage>
        <taxon>Bacteria</taxon>
        <taxon>Pseudomonadati</taxon>
        <taxon>Pseudomonadota</taxon>
        <taxon>Gammaproteobacteria</taxon>
        <taxon>Lysobacterales</taxon>
        <taxon>Lysobacteraceae</taxon>
        <taxon>Stenotrophomonas</taxon>
        <taxon>Stenotrophomonas maltophilia group</taxon>
    </lineage>
</organism>